<dbReference type="InterPro" id="IPR036286">
    <property type="entry name" value="LexA/Signal_pep-like_sf"/>
</dbReference>
<keyword evidence="9" id="KW-0808">Transferase</keyword>
<evidence type="ECO:0000256" key="3">
    <source>
        <dbReference type="ARBA" id="ARBA00022801"/>
    </source>
</evidence>
<evidence type="ECO:0000256" key="4">
    <source>
        <dbReference type="ARBA" id="ARBA00022813"/>
    </source>
</evidence>
<feature type="domain" description="Peptidase S24/S26A/S26B/S26C" evidence="8">
    <location>
        <begin position="82"/>
        <end position="199"/>
    </location>
</feature>
<evidence type="ECO:0000256" key="5">
    <source>
        <dbReference type="ARBA" id="ARBA00023204"/>
    </source>
</evidence>
<keyword evidence="4 7" id="KW-0068">Autocatalytic cleavage</keyword>
<keyword evidence="3 7" id="KW-0378">Hydrolase</keyword>
<dbReference type="InterPro" id="IPR015927">
    <property type="entry name" value="Peptidase_S24_S26A/B/C"/>
</dbReference>
<dbReference type="Gene3D" id="2.10.109.10">
    <property type="entry name" value="Umud Fragment, subunit A"/>
    <property type="match status" value="1"/>
</dbReference>
<dbReference type="Proteomes" id="UP000832034">
    <property type="component" value="Chromosome"/>
</dbReference>
<protein>
    <submittedName>
        <fullName evidence="9">Translesion error-prone DNA polymerase V autoproteolytic subunit</fullName>
        <ecNumber evidence="9">2.7.7.7</ecNumber>
    </submittedName>
</protein>
<comment type="similarity">
    <text evidence="1 7">Belongs to the peptidase S24 family.</text>
</comment>
<dbReference type="EC" id="2.7.7.7" evidence="9"/>
<keyword evidence="9" id="KW-0548">Nucleotidyltransferase</keyword>
<gene>
    <name evidence="9" type="primary">umuD</name>
    <name evidence="9" type="ORF">LVJ81_03140</name>
</gene>
<keyword evidence="2" id="KW-0227">DNA damage</keyword>
<organism evidence="9 10">
    <name type="scientific">Vitreoscilla stercoraria</name>
    <dbReference type="NCBI Taxonomy" id="61"/>
    <lineage>
        <taxon>Bacteria</taxon>
        <taxon>Pseudomonadati</taxon>
        <taxon>Pseudomonadota</taxon>
        <taxon>Betaproteobacteria</taxon>
        <taxon>Neisseriales</taxon>
        <taxon>Neisseriaceae</taxon>
        <taxon>Vitreoscilla</taxon>
    </lineage>
</organism>
<evidence type="ECO:0000259" key="8">
    <source>
        <dbReference type="Pfam" id="PF00717"/>
    </source>
</evidence>
<evidence type="ECO:0000313" key="10">
    <source>
        <dbReference type="Proteomes" id="UP000832034"/>
    </source>
</evidence>
<keyword evidence="5" id="KW-0234">DNA repair</keyword>
<dbReference type="SUPFAM" id="SSF51306">
    <property type="entry name" value="LexA/Signal peptidase"/>
    <property type="match status" value="1"/>
</dbReference>
<dbReference type="PANTHER" id="PTHR33516">
    <property type="entry name" value="LEXA REPRESSOR"/>
    <property type="match status" value="1"/>
</dbReference>
<proteinExistence type="inferred from homology"/>
<evidence type="ECO:0000256" key="7">
    <source>
        <dbReference type="RuleBase" id="RU003991"/>
    </source>
</evidence>
<dbReference type="PRINTS" id="PR00726">
    <property type="entry name" value="LEXASERPTASE"/>
</dbReference>
<dbReference type="EMBL" id="CP091512">
    <property type="protein sequence ID" value="UOO93041.1"/>
    <property type="molecule type" value="Genomic_DNA"/>
</dbReference>
<keyword evidence="10" id="KW-1185">Reference proteome</keyword>
<sequence>MTDQINHWGGKRQGAGRKCQPETLATVVKRVPKALVPMLDNAIAQLKRQQRLACQQDTVLPEQIFKLLPSNLLQQTAANIPLATEKIPAGIPSPIETHVEEYVDLNRYLVEHPEHTFMVRAGGDSMQDAGIDKEDLLIIDRSLTPRHRDIVMADTGNDFTIKRLHLHAAHFELHPENAQARYSILKPQAHDQWQIVGVVTSIIKTLR</sequence>
<reference evidence="9" key="2">
    <citation type="journal article" date="2022" name="Res Sq">
        <title>Evolution of multicellular longitudinally dividing oral cavity symbionts (Neisseriaceae).</title>
        <authorList>
            <person name="Nyongesa S."/>
            <person name="Weber P."/>
            <person name="Bernet E."/>
            <person name="Pullido F."/>
            <person name="Nieckarz M."/>
            <person name="Delaby M."/>
            <person name="Nieves C."/>
            <person name="Viehboeck T."/>
            <person name="Krause N."/>
            <person name="Rivera-Millot A."/>
            <person name="Nakamura A."/>
            <person name="Vischer N."/>
            <person name="VanNieuwenhze M."/>
            <person name="Brun Y."/>
            <person name="Cava F."/>
            <person name="Bulgheresi S."/>
            <person name="Veyrier F."/>
        </authorList>
    </citation>
    <scope>NUCLEOTIDE SEQUENCE</scope>
    <source>
        <strain evidence="9">SAG 1488-6</strain>
    </source>
</reference>
<dbReference type="RefSeq" id="WP_019958036.1">
    <property type="nucleotide sequence ID" value="NZ_CP091512.1"/>
</dbReference>
<evidence type="ECO:0000313" key="9">
    <source>
        <dbReference type="EMBL" id="UOO93041.1"/>
    </source>
</evidence>
<dbReference type="InterPro" id="IPR039418">
    <property type="entry name" value="LexA-like"/>
</dbReference>
<dbReference type="GO" id="GO:0003887">
    <property type="term" value="F:DNA-directed DNA polymerase activity"/>
    <property type="evidence" value="ECO:0007669"/>
    <property type="project" value="UniProtKB-EC"/>
</dbReference>
<dbReference type="PANTHER" id="PTHR33516:SF2">
    <property type="entry name" value="LEXA REPRESSOR-RELATED"/>
    <property type="match status" value="1"/>
</dbReference>
<dbReference type="Pfam" id="PF00717">
    <property type="entry name" value="Peptidase_S24"/>
    <property type="match status" value="1"/>
</dbReference>
<accession>A0ABY4EBB2</accession>
<dbReference type="NCBIfam" id="NF007621">
    <property type="entry name" value="PRK10276.1"/>
    <property type="match status" value="1"/>
</dbReference>
<name>A0ABY4EBB2_VITST</name>
<reference evidence="9" key="1">
    <citation type="submission" date="2021-12" db="EMBL/GenBank/DDBJ databases">
        <authorList>
            <person name="Veyrier F.J."/>
        </authorList>
    </citation>
    <scope>NUCLEOTIDE SEQUENCE</scope>
    <source>
        <strain evidence="9">SAG 1488-6</strain>
    </source>
</reference>
<evidence type="ECO:0000256" key="6">
    <source>
        <dbReference type="ARBA" id="ARBA00023236"/>
    </source>
</evidence>
<dbReference type="InterPro" id="IPR006197">
    <property type="entry name" value="Peptidase_S24_LexA"/>
</dbReference>
<dbReference type="InterPro" id="IPR050077">
    <property type="entry name" value="LexA_repressor"/>
</dbReference>
<keyword evidence="6" id="KW-0742">SOS response</keyword>
<dbReference type="CDD" id="cd06529">
    <property type="entry name" value="S24_LexA-like"/>
    <property type="match status" value="1"/>
</dbReference>
<evidence type="ECO:0000256" key="2">
    <source>
        <dbReference type="ARBA" id="ARBA00022763"/>
    </source>
</evidence>
<evidence type="ECO:0000256" key="1">
    <source>
        <dbReference type="ARBA" id="ARBA00007484"/>
    </source>
</evidence>